<proteinExistence type="predicted"/>
<evidence type="ECO:0000256" key="1">
    <source>
        <dbReference type="SAM" id="MobiDB-lite"/>
    </source>
</evidence>
<organism evidence="2">
    <name type="scientific">Tanacetum cinerariifolium</name>
    <name type="common">Dalmatian daisy</name>
    <name type="synonym">Chrysanthemum cinerariifolium</name>
    <dbReference type="NCBI Taxonomy" id="118510"/>
    <lineage>
        <taxon>Eukaryota</taxon>
        <taxon>Viridiplantae</taxon>
        <taxon>Streptophyta</taxon>
        <taxon>Embryophyta</taxon>
        <taxon>Tracheophyta</taxon>
        <taxon>Spermatophyta</taxon>
        <taxon>Magnoliopsida</taxon>
        <taxon>eudicotyledons</taxon>
        <taxon>Gunneridae</taxon>
        <taxon>Pentapetalae</taxon>
        <taxon>asterids</taxon>
        <taxon>campanulids</taxon>
        <taxon>Asterales</taxon>
        <taxon>Asteraceae</taxon>
        <taxon>Asteroideae</taxon>
        <taxon>Anthemideae</taxon>
        <taxon>Anthemidinae</taxon>
        <taxon>Tanacetum</taxon>
    </lineage>
</organism>
<sequence length="928" mass="104318">MDIRDEIKLSKAVLVSDSDQNKHRNKLLGVKPINRVPSIKSKLKDTGKSNSPIKSKLNDTGKSNSPKSRWVSMSKRVFSPQPVSQYNPITGEVRKEIEKSAVDNPKVSKVSDDPVVAAVESVVKESVKVPSKVTGKVSDESVKESVMVPVVKKSVKASSDKIDLVANKRSSLVAEKIDVVKEKVDVVANKASNALKNKLTGKVLRLSKQEENPEVKAKVNVKRKMILSKEDDKKKKLKGKLKKDVSDSELETDVVDYSSDEADRKRKKLKIKAGLERKRSGSDSSDSSEIDTKSIKLLISKLEKKVEKEVSDEESLPKKGNKKLTKKVKKEESVEDRILKKGDKIKVTPSKIHDMLGVPLGGYSLFDLDEREIDHEFADGLKGQICLDVVRRLREDSVISDIDWCGYIYDCLQDSKLPGGTNHYLGPLAFLILLYLDSTKFDKFSVVRTRPAIRNWSSYLMKQRQELEFKDHVVGILDLHDEWNEAEVQESKGFIGFSETSEKEDLIKKAKEKLSLICAERVILEDYMRKASLKCHGDGKFVALYEKYVNLFKDPTSFKDDRNGDNVGDDDDENGDDDEKRDDDGGNVNNDVNGDSEDVNEGDKDPNGSNPSFGFSKISLEDFGNDCGLDEKDKAVEENTTEQGTVVEGTEAEEGEIMSTPENFTQWLEKNMDLVGEGDLFGDNSATLESMNQGITPEKLPTQTYLFAMQGDKMVILSKSHEIHSESHEIHSESHFKGNKDGLALGSIDLVFFPICKSEHFYVVVFSLTKTTAMTILDNSPGTYDSKYKEVCDLLYGHIRHTQVAKVKHTIPKLKWNTKENFHDYGIFTMLHMETLDGGPGSNLDCGLPVESQLQRDMLRRLRFKFATKILLHEINVHAGKMLELANEFDKTDRVEKMAIIVDEFKKREERREVLCPLSNASECIALE</sequence>
<evidence type="ECO:0008006" key="3">
    <source>
        <dbReference type="Google" id="ProtNLM"/>
    </source>
</evidence>
<comment type="caution">
    <text evidence="2">The sequence shown here is derived from an EMBL/GenBank/DDBJ whole genome shotgun (WGS) entry which is preliminary data.</text>
</comment>
<gene>
    <name evidence="2" type="ORF">Tci_013052</name>
</gene>
<reference evidence="2" key="1">
    <citation type="journal article" date="2019" name="Sci. Rep.">
        <title>Draft genome of Tanacetum cinerariifolium, the natural source of mosquito coil.</title>
        <authorList>
            <person name="Yamashiro T."/>
            <person name="Shiraishi A."/>
            <person name="Satake H."/>
            <person name="Nakayama K."/>
        </authorList>
    </citation>
    <scope>NUCLEOTIDE SEQUENCE</scope>
</reference>
<accession>A0A6L2JZI7</accession>
<evidence type="ECO:0000313" key="2">
    <source>
        <dbReference type="EMBL" id="GEU41074.1"/>
    </source>
</evidence>
<dbReference type="AlphaFoldDB" id="A0A6L2JZI7"/>
<name>A0A6L2JZI7_TANCI</name>
<feature type="region of interest" description="Disordered" evidence="1">
    <location>
        <begin position="18"/>
        <end position="76"/>
    </location>
</feature>
<dbReference type="Gene3D" id="3.40.395.10">
    <property type="entry name" value="Adenoviral Proteinase, Chain A"/>
    <property type="match status" value="1"/>
</dbReference>
<dbReference type="SUPFAM" id="SSF54001">
    <property type="entry name" value="Cysteine proteinases"/>
    <property type="match status" value="1"/>
</dbReference>
<feature type="compositionally biased region" description="Polar residues" evidence="1">
    <location>
        <begin position="48"/>
        <end position="67"/>
    </location>
</feature>
<feature type="region of interest" description="Disordered" evidence="1">
    <location>
        <begin position="635"/>
        <end position="659"/>
    </location>
</feature>
<protein>
    <recommendedName>
        <fullName evidence="3">Ulp1 protease family, C-terminal catalytic domain-containing protein</fullName>
    </recommendedName>
</protein>
<dbReference type="InterPro" id="IPR038765">
    <property type="entry name" value="Papain-like_cys_pep_sf"/>
</dbReference>
<feature type="compositionally biased region" description="Acidic residues" evidence="1">
    <location>
        <begin position="567"/>
        <end position="581"/>
    </location>
</feature>
<dbReference type="EMBL" id="BKCJ010001389">
    <property type="protein sequence ID" value="GEU41074.1"/>
    <property type="molecule type" value="Genomic_DNA"/>
</dbReference>
<feature type="region of interest" description="Disordered" evidence="1">
    <location>
        <begin position="559"/>
        <end position="616"/>
    </location>
</feature>